<accession>M9R6D5</accession>
<name>M9R6D5_9RHOB</name>
<organism evidence="1 2">
    <name type="scientific">Octadecabacter antarcticus 307</name>
    <dbReference type="NCBI Taxonomy" id="391626"/>
    <lineage>
        <taxon>Bacteria</taxon>
        <taxon>Pseudomonadati</taxon>
        <taxon>Pseudomonadota</taxon>
        <taxon>Alphaproteobacteria</taxon>
        <taxon>Rhodobacterales</taxon>
        <taxon>Roseobacteraceae</taxon>
        <taxon>Octadecabacter</taxon>
    </lineage>
</organism>
<dbReference type="EMBL" id="CP003740">
    <property type="protein sequence ID" value="AGI67328.1"/>
    <property type="molecule type" value="Genomic_DNA"/>
</dbReference>
<sequence length="112" mass="12229">MTIAAIWIICCVRIYKQDFVAGIIQARDRATKRDAVIDALAAVLAVSIAKEAMTHLFLGRHPQYALLDGVFRLLLQAMAVAFSLRSCIRPVQFFPTISPVGPSPSSLTRSVA</sequence>
<evidence type="ECO:0000313" key="2">
    <source>
        <dbReference type="Proteomes" id="UP000005307"/>
    </source>
</evidence>
<proteinExistence type="predicted"/>
<evidence type="ECO:0000313" key="1">
    <source>
        <dbReference type="EMBL" id="AGI67328.1"/>
    </source>
</evidence>
<dbReference type="Proteomes" id="UP000005307">
    <property type="component" value="Chromosome"/>
</dbReference>
<dbReference type="KEGG" id="oat:OAN307_c16590"/>
<dbReference type="AlphaFoldDB" id="M9R6D5"/>
<dbReference type="HOGENOM" id="CLU_2143297_0_0_5"/>
<protein>
    <submittedName>
        <fullName evidence="1">Uncharacterized protein</fullName>
    </submittedName>
</protein>
<gene>
    <name evidence="1" type="ORF">OAN307_c16590</name>
</gene>
<reference evidence="1 2" key="1">
    <citation type="journal article" date="2013" name="PLoS ONE">
        <title>Poles Apart: Arctic and Antarctic Octadecabacter strains Share High Genome Plasticity and a New Type of Xanthorhodopsin.</title>
        <authorList>
            <person name="Vollmers J."/>
            <person name="Voget S."/>
            <person name="Dietrich S."/>
            <person name="Gollnow K."/>
            <person name="Smits M."/>
            <person name="Meyer K."/>
            <person name="Brinkhoff T."/>
            <person name="Simon M."/>
            <person name="Daniel R."/>
        </authorList>
    </citation>
    <scope>NUCLEOTIDE SEQUENCE [LARGE SCALE GENOMIC DNA]</scope>
    <source>
        <strain evidence="1 2">307</strain>
    </source>
</reference>
<keyword evidence="2" id="KW-1185">Reference proteome</keyword>